<dbReference type="SUPFAM" id="SSF51338">
    <property type="entry name" value="Composite domain of metallo-dependent hydrolases"/>
    <property type="match status" value="1"/>
</dbReference>
<evidence type="ECO:0000256" key="8">
    <source>
        <dbReference type="ARBA" id="ARBA00022723"/>
    </source>
</evidence>
<comment type="subunit">
    <text evidence="6">Homotetramer.</text>
</comment>
<protein>
    <recommendedName>
        <fullName evidence="7">allantoinase</fullName>
        <ecNumber evidence="7">3.5.2.5</ecNumber>
    </recommendedName>
</protein>
<keyword evidence="10" id="KW-0862">Zinc</keyword>
<dbReference type="GO" id="GO:0050897">
    <property type="term" value="F:cobalt ion binding"/>
    <property type="evidence" value="ECO:0007669"/>
    <property type="project" value="InterPro"/>
</dbReference>
<evidence type="ECO:0000256" key="5">
    <source>
        <dbReference type="ARBA" id="ARBA00010368"/>
    </source>
</evidence>
<sequence>MSDLIIKGNNILTPDGLRPAVVVVRDGSIYSVSETLPEDAVTIVDIGNSILMPGIIDPHVHINEPGRTDWEGFETATKAAVAGGVTTLIDMPLNASPVTTSVKAFEEKIQAATPQLHCNCGYWGGIVPGNTHEIEGLAHRGVTGFKAFLTHSGIEEFPNVTAADLEMAMPIIARHNLPLLVHCELMPDLQYPLQDNKRSYRQYMASRPPLWEQAAIALMIHFCELYQCRVHIVHLSAAAAIEQITIARQKGLPLTVETGQHYLYFNAEEIPDGNTSFKCAPPIRERENNAQLWEALKAGIIDFVATDHSPCPPELKQLETGDFTQAWGGIASLQLALPALWTAGRSRGITIPQIARWLCEGPAVLTGLQHKKGKIAEGYDADLVVWDPEQSFTVNAESLYHKHKLTPYLNERLYGVVEQTYLKGVKVFDQGIFPHTHQGKNIFRQSNV</sequence>
<dbReference type="PROSITE" id="PS00482">
    <property type="entry name" value="DIHYDROOROTASE_1"/>
    <property type="match status" value="1"/>
</dbReference>
<dbReference type="InterPro" id="IPR002195">
    <property type="entry name" value="Dihydroorotase_CS"/>
</dbReference>
<dbReference type="InterPro" id="IPR011059">
    <property type="entry name" value="Metal-dep_hydrolase_composite"/>
</dbReference>
<keyword evidence="8" id="KW-0479">Metal-binding</keyword>
<dbReference type="InterPro" id="IPR017593">
    <property type="entry name" value="Allantoinase"/>
</dbReference>
<dbReference type="GO" id="GO:0004038">
    <property type="term" value="F:allantoinase activity"/>
    <property type="evidence" value="ECO:0007669"/>
    <property type="project" value="UniProtKB-EC"/>
</dbReference>
<evidence type="ECO:0000313" key="13">
    <source>
        <dbReference type="Proteomes" id="UP000318815"/>
    </source>
</evidence>
<dbReference type="GO" id="GO:0006145">
    <property type="term" value="P:purine nucleobase catabolic process"/>
    <property type="evidence" value="ECO:0007669"/>
    <property type="project" value="TreeGrafter"/>
</dbReference>
<dbReference type="GO" id="GO:0008270">
    <property type="term" value="F:zinc ion binding"/>
    <property type="evidence" value="ECO:0007669"/>
    <property type="project" value="InterPro"/>
</dbReference>
<dbReference type="OrthoDB" id="9765462at2"/>
<dbReference type="InterPro" id="IPR032466">
    <property type="entry name" value="Metal_Hydrolase"/>
</dbReference>
<evidence type="ECO:0000256" key="2">
    <source>
        <dbReference type="ARBA" id="ARBA00002368"/>
    </source>
</evidence>
<dbReference type="GO" id="GO:0000256">
    <property type="term" value="P:allantoin catabolic process"/>
    <property type="evidence" value="ECO:0007669"/>
    <property type="project" value="InterPro"/>
</dbReference>
<dbReference type="GO" id="GO:0005737">
    <property type="term" value="C:cytoplasm"/>
    <property type="evidence" value="ECO:0007669"/>
    <property type="project" value="TreeGrafter"/>
</dbReference>
<comment type="function">
    <text evidence="2">Catalyzes the reversible cyclization of carbamoyl aspartate to dihydroorotate.</text>
</comment>
<comment type="caution">
    <text evidence="12">The sequence shown here is derived from an EMBL/GenBank/DDBJ whole genome shotgun (WGS) entry which is preliminary data.</text>
</comment>
<evidence type="ECO:0000256" key="10">
    <source>
        <dbReference type="ARBA" id="ARBA00022833"/>
    </source>
</evidence>
<feature type="domain" description="Amidohydrolase-related" evidence="11">
    <location>
        <begin position="50"/>
        <end position="424"/>
    </location>
</feature>
<dbReference type="Proteomes" id="UP000318815">
    <property type="component" value="Unassembled WGS sequence"/>
</dbReference>
<accession>A0A5C6LNY5</accession>
<dbReference type="SUPFAM" id="SSF51556">
    <property type="entry name" value="Metallo-dependent hydrolases"/>
    <property type="match status" value="1"/>
</dbReference>
<evidence type="ECO:0000256" key="9">
    <source>
        <dbReference type="ARBA" id="ARBA00022801"/>
    </source>
</evidence>
<dbReference type="NCBIfam" id="TIGR03178">
    <property type="entry name" value="allantoinase"/>
    <property type="match status" value="1"/>
</dbReference>
<name>A0A5C6LNY5_9BACT</name>
<evidence type="ECO:0000259" key="11">
    <source>
        <dbReference type="Pfam" id="PF01979"/>
    </source>
</evidence>
<comment type="cofactor">
    <cofactor evidence="1">
        <name>Zn(2+)</name>
        <dbReference type="ChEBI" id="CHEBI:29105"/>
    </cofactor>
</comment>
<evidence type="ECO:0000256" key="3">
    <source>
        <dbReference type="ARBA" id="ARBA00004968"/>
    </source>
</evidence>
<proteinExistence type="inferred from homology"/>
<dbReference type="Gene3D" id="3.20.20.140">
    <property type="entry name" value="Metal-dependent hydrolases"/>
    <property type="match status" value="1"/>
</dbReference>
<dbReference type="EC" id="3.5.2.5" evidence="7"/>
<keyword evidence="13" id="KW-1185">Reference proteome</keyword>
<evidence type="ECO:0000256" key="7">
    <source>
        <dbReference type="ARBA" id="ARBA00012863"/>
    </source>
</evidence>
<organism evidence="12 13">
    <name type="scientific">Chitinophaga pinensis</name>
    <dbReference type="NCBI Taxonomy" id="79329"/>
    <lineage>
        <taxon>Bacteria</taxon>
        <taxon>Pseudomonadati</taxon>
        <taxon>Bacteroidota</taxon>
        <taxon>Chitinophagia</taxon>
        <taxon>Chitinophagales</taxon>
        <taxon>Chitinophagaceae</taxon>
        <taxon>Chitinophaga</taxon>
    </lineage>
</organism>
<dbReference type="FunFam" id="3.20.20.140:FF:000032">
    <property type="entry name" value="Allantoinase Dal1"/>
    <property type="match status" value="1"/>
</dbReference>
<comment type="similarity">
    <text evidence="5">Belongs to the metallo-dependent hydrolases superfamily. Allantoinase family.</text>
</comment>
<evidence type="ECO:0000256" key="4">
    <source>
        <dbReference type="ARBA" id="ARBA00010286"/>
    </source>
</evidence>
<dbReference type="InterPro" id="IPR050138">
    <property type="entry name" value="DHOase/Allantoinase_Hydrolase"/>
</dbReference>
<evidence type="ECO:0000313" key="12">
    <source>
        <dbReference type="EMBL" id="TWV96872.1"/>
    </source>
</evidence>
<dbReference type="RefSeq" id="WP_146307200.1">
    <property type="nucleotide sequence ID" value="NZ_VOHS01000031.1"/>
</dbReference>
<evidence type="ECO:0000256" key="1">
    <source>
        <dbReference type="ARBA" id="ARBA00001947"/>
    </source>
</evidence>
<dbReference type="PANTHER" id="PTHR43668">
    <property type="entry name" value="ALLANTOINASE"/>
    <property type="match status" value="1"/>
</dbReference>
<reference evidence="12 13" key="1">
    <citation type="submission" date="2019-08" db="EMBL/GenBank/DDBJ databases">
        <title>Whole genome sequencing of chitin degrading bacteria Chitinophaga pinensis YS16.</title>
        <authorList>
            <person name="Singh R.P."/>
            <person name="Manchanda G."/>
            <person name="Maurya I.K."/>
            <person name="Joshi N.K."/>
            <person name="Srivastava A.K."/>
        </authorList>
    </citation>
    <scope>NUCLEOTIDE SEQUENCE [LARGE SCALE GENOMIC DNA]</scope>
    <source>
        <strain evidence="12 13">YS-16</strain>
    </source>
</reference>
<gene>
    <name evidence="12" type="primary">allB</name>
    <name evidence="12" type="ORF">FEF09_22540</name>
</gene>
<evidence type="ECO:0000256" key="6">
    <source>
        <dbReference type="ARBA" id="ARBA00011881"/>
    </source>
</evidence>
<comment type="pathway">
    <text evidence="3">Nitrogen metabolism; (S)-allantoin degradation; allantoate from (S)-allantoin: step 1/1.</text>
</comment>
<dbReference type="InterPro" id="IPR006680">
    <property type="entry name" value="Amidohydro-rel"/>
</dbReference>
<keyword evidence="9 12" id="KW-0378">Hydrolase</keyword>
<dbReference type="Pfam" id="PF01979">
    <property type="entry name" value="Amidohydro_1"/>
    <property type="match status" value="1"/>
</dbReference>
<comment type="similarity">
    <text evidence="4">Belongs to the metallo-dependent hydrolases superfamily. DHOase family. Class I DHOase subfamily.</text>
</comment>
<dbReference type="AlphaFoldDB" id="A0A5C6LNY5"/>
<dbReference type="PANTHER" id="PTHR43668:SF2">
    <property type="entry name" value="ALLANTOINASE"/>
    <property type="match status" value="1"/>
</dbReference>
<dbReference type="EMBL" id="VOHS01000031">
    <property type="protein sequence ID" value="TWV96872.1"/>
    <property type="molecule type" value="Genomic_DNA"/>
</dbReference>